<dbReference type="AlphaFoldDB" id="A0AAV7GRV1"/>
<dbReference type="GO" id="GO:0032543">
    <property type="term" value="P:mitochondrial translation"/>
    <property type="evidence" value="ECO:0007669"/>
    <property type="project" value="TreeGrafter"/>
</dbReference>
<keyword evidence="6" id="KW-1185">Reference proteome</keyword>
<accession>A0AAV7GRV1</accession>
<evidence type="ECO:0000256" key="4">
    <source>
        <dbReference type="ARBA" id="ARBA00039977"/>
    </source>
</evidence>
<dbReference type="Proteomes" id="UP000775213">
    <property type="component" value="Unassembled WGS sequence"/>
</dbReference>
<evidence type="ECO:0000313" key="6">
    <source>
        <dbReference type="Proteomes" id="UP000775213"/>
    </source>
</evidence>
<dbReference type="InterPro" id="IPR012677">
    <property type="entry name" value="Nucleotide-bd_a/b_plait_sf"/>
</dbReference>
<dbReference type="Pfam" id="PF00276">
    <property type="entry name" value="Ribosomal_L23"/>
    <property type="match status" value="1"/>
</dbReference>
<dbReference type="Gene3D" id="3.30.70.330">
    <property type="match status" value="1"/>
</dbReference>
<sequence length="133" mass="15473">MSRPRPIYLLGNQHSVLLPNHLFRMGAAAILLEVLCDAVVASPAHVGLKIEIRRVLESLYDYEIENVRSLNMEGKKKKRRPFLTAKPDYKKAYITLRSPLSLNPSLFPIRWIQEERDHQLWMRLRVMKGDHTG</sequence>
<evidence type="ECO:0000256" key="1">
    <source>
        <dbReference type="ARBA" id="ARBA00006700"/>
    </source>
</evidence>
<dbReference type="GO" id="GO:0005762">
    <property type="term" value="C:mitochondrial large ribosomal subunit"/>
    <property type="evidence" value="ECO:0007669"/>
    <property type="project" value="TreeGrafter"/>
</dbReference>
<evidence type="ECO:0000256" key="3">
    <source>
        <dbReference type="ARBA" id="ARBA00023274"/>
    </source>
</evidence>
<dbReference type="PANTHER" id="PTHR12059:SF5">
    <property type="entry name" value="LARGE RIBOSOMAL SUBUNIT PROTEIN UL23M"/>
    <property type="match status" value="1"/>
</dbReference>
<proteinExistence type="inferred from homology"/>
<evidence type="ECO:0000256" key="2">
    <source>
        <dbReference type="ARBA" id="ARBA00022980"/>
    </source>
</evidence>
<comment type="similarity">
    <text evidence="1">Belongs to the universal ribosomal protein uL23 family.</text>
</comment>
<dbReference type="InterPro" id="IPR012678">
    <property type="entry name" value="Ribosomal_uL23/eL15/eS24_sf"/>
</dbReference>
<organism evidence="5 6">
    <name type="scientific">Dendrobium chrysotoxum</name>
    <name type="common">Orchid</name>
    <dbReference type="NCBI Taxonomy" id="161865"/>
    <lineage>
        <taxon>Eukaryota</taxon>
        <taxon>Viridiplantae</taxon>
        <taxon>Streptophyta</taxon>
        <taxon>Embryophyta</taxon>
        <taxon>Tracheophyta</taxon>
        <taxon>Spermatophyta</taxon>
        <taxon>Magnoliopsida</taxon>
        <taxon>Liliopsida</taxon>
        <taxon>Asparagales</taxon>
        <taxon>Orchidaceae</taxon>
        <taxon>Epidendroideae</taxon>
        <taxon>Malaxideae</taxon>
        <taxon>Dendrobiinae</taxon>
        <taxon>Dendrobium</taxon>
    </lineage>
</organism>
<dbReference type="InterPro" id="IPR013025">
    <property type="entry name" value="Ribosomal_uL23-like"/>
</dbReference>
<keyword evidence="2" id="KW-0689">Ribosomal protein</keyword>
<dbReference type="SUPFAM" id="SSF54189">
    <property type="entry name" value="Ribosomal proteins S24e, L23 and L15e"/>
    <property type="match status" value="1"/>
</dbReference>
<dbReference type="EMBL" id="JAGFBR010000012">
    <property type="protein sequence ID" value="KAH0458297.1"/>
    <property type="molecule type" value="Genomic_DNA"/>
</dbReference>
<reference evidence="5 6" key="1">
    <citation type="journal article" date="2021" name="Hortic Res">
        <title>Chromosome-scale assembly of the Dendrobium chrysotoxum genome enhances the understanding of orchid evolution.</title>
        <authorList>
            <person name="Zhang Y."/>
            <person name="Zhang G.Q."/>
            <person name="Zhang D."/>
            <person name="Liu X.D."/>
            <person name="Xu X.Y."/>
            <person name="Sun W.H."/>
            <person name="Yu X."/>
            <person name="Zhu X."/>
            <person name="Wang Z.W."/>
            <person name="Zhao X."/>
            <person name="Zhong W.Y."/>
            <person name="Chen H."/>
            <person name="Yin W.L."/>
            <person name="Huang T."/>
            <person name="Niu S.C."/>
            <person name="Liu Z.J."/>
        </authorList>
    </citation>
    <scope>NUCLEOTIDE SEQUENCE [LARGE SCALE GENOMIC DNA]</scope>
    <source>
        <strain evidence="5">Lindl</strain>
    </source>
</reference>
<protein>
    <recommendedName>
        <fullName evidence="4">Large ribosomal subunit protein uL23m</fullName>
    </recommendedName>
</protein>
<gene>
    <name evidence="5" type="ORF">IEQ34_013612</name>
</gene>
<comment type="caution">
    <text evidence="5">The sequence shown here is derived from an EMBL/GenBank/DDBJ whole genome shotgun (WGS) entry which is preliminary data.</text>
</comment>
<dbReference type="GO" id="GO:0003735">
    <property type="term" value="F:structural constituent of ribosome"/>
    <property type="evidence" value="ECO:0007669"/>
    <property type="project" value="InterPro"/>
</dbReference>
<keyword evidence="3" id="KW-0687">Ribonucleoprotein</keyword>
<name>A0AAV7GRV1_DENCH</name>
<evidence type="ECO:0000313" key="5">
    <source>
        <dbReference type="EMBL" id="KAH0458297.1"/>
    </source>
</evidence>
<dbReference type="PANTHER" id="PTHR12059">
    <property type="entry name" value="RIBOSOMAL PROTEIN L23-RELATED"/>
    <property type="match status" value="1"/>
</dbReference>